<dbReference type="InterPro" id="IPR010610">
    <property type="entry name" value="EryCIII-like_C"/>
</dbReference>
<evidence type="ECO:0000259" key="1">
    <source>
        <dbReference type="Pfam" id="PF06722"/>
    </source>
</evidence>
<reference evidence="2" key="1">
    <citation type="submission" date="2018-05" db="EMBL/GenBank/DDBJ databases">
        <authorList>
            <person name="Lanie J.A."/>
            <person name="Ng W.-L."/>
            <person name="Kazmierczak K.M."/>
            <person name="Andrzejewski T.M."/>
            <person name="Davidsen T.M."/>
            <person name="Wayne K.J."/>
            <person name="Tettelin H."/>
            <person name="Glass J.I."/>
            <person name="Rusch D."/>
            <person name="Podicherti R."/>
            <person name="Tsui H.-C.T."/>
            <person name="Winkler M.E."/>
        </authorList>
    </citation>
    <scope>NUCLEOTIDE SEQUENCE</scope>
</reference>
<feature type="non-terminal residue" evidence="2">
    <location>
        <position position="249"/>
    </location>
</feature>
<dbReference type="AlphaFoldDB" id="A0A383B086"/>
<dbReference type="EMBL" id="UINC01196002">
    <property type="protein sequence ID" value="SVE12828.1"/>
    <property type="molecule type" value="Genomic_DNA"/>
</dbReference>
<dbReference type="Gene3D" id="3.40.50.2000">
    <property type="entry name" value="Glycogen Phosphorylase B"/>
    <property type="match status" value="2"/>
</dbReference>
<organism evidence="2">
    <name type="scientific">marine metagenome</name>
    <dbReference type="NCBI Taxonomy" id="408172"/>
    <lineage>
        <taxon>unclassified sequences</taxon>
        <taxon>metagenomes</taxon>
        <taxon>ecological metagenomes</taxon>
    </lineage>
</organism>
<dbReference type="InterPro" id="IPR050426">
    <property type="entry name" value="Glycosyltransferase_28"/>
</dbReference>
<gene>
    <name evidence="2" type="ORF">METZ01_LOCUS465682</name>
</gene>
<dbReference type="SUPFAM" id="SSF53756">
    <property type="entry name" value="UDP-Glycosyltransferase/glycogen phosphorylase"/>
    <property type="match status" value="1"/>
</dbReference>
<dbReference type="PANTHER" id="PTHR48050">
    <property type="entry name" value="STEROL 3-BETA-GLUCOSYLTRANSFERASE"/>
    <property type="match status" value="1"/>
</dbReference>
<feature type="non-terminal residue" evidence="2">
    <location>
        <position position="1"/>
    </location>
</feature>
<evidence type="ECO:0000313" key="2">
    <source>
        <dbReference type="EMBL" id="SVE12828.1"/>
    </source>
</evidence>
<sequence>FMSQYETPVLHPWFATINHWPATFKRQILRASGWVSDRALSPGANTLRQTLGLPPVRHIVRDWWHSPARVIGLFPDWYAPPQPDWPRNTTLTGFPLYDEQGISTIEPDLKKFLSESTEPPIVFTPGSANTQAANFFASAVDACRQLNHRGLLLTRFPDQIPDSLPIGIHHSTYAPLSKILPHAAALVHHGGIGTAAQALRAACPQLIMPMTFDQPDNANRLYRLRVGRLLSPSSFTGPRVAKELEILLG</sequence>
<dbReference type="Pfam" id="PF06722">
    <property type="entry name" value="EryCIII-like_C"/>
    <property type="match status" value="1"/>
</dbReference>
<feature type="domain" description="Erythromycin biosynthesis protein CIII-like C-terminal" evidence="1">
    <location>
        <begin position="163"/>
        <end position="246"/>
    </location>
</feature>
<accession>A0A383B086</accession>
<protein>
    <recommendedName>
        <fullName evidence="1">Erythromycin biosynthesis protein CIII-like C-terminal domain-containing protein</fullName>
    </recommendedName>
</protein>
<proteinExistence type="predicted"/>
<dbReference type="PANTHER" id="PTHR48050:SF13">
    <property type="entry name" value="STEROL 3-BETA-GLUCOSYLTRANSFERASE UGT80A2"/>
    <property type="match status" value="1"/>
</dbReference>
<dbReference type="GO" id="GO:0016757">
    <property type="term" value="F:glycosyltransferase activity"/>
    <property type="evidence" value="ECO:0007669"/>
    <property type="project" value="UniProtKB-ARBA"/>
</dbReference>
<name>A0A383B086_9ZZZZ</name>